<keyword evidence="1" id="KW-0472">Membrane</keyword>
<accession>A0A1G2BPJ9</accession>
<dbReference type="EMBL" id="MHKN01000058">
    <property type="protein sequence ID" value="OGY90736.1"/>
    <property type="molecule type" value="Genomic_DNA"/>
</dbReference>
<feature type="transmembrane region" description="Helical" evidence="1">
    <location>
        <begin position="73"/>
        <end position="90"/>
    </location>
</feature>
<sequence length="163" mass="18147">MQYTIDKYFLALARITLGWIFFWAFLDKVFGLGFTTESGKTWLDGVSPTYGFLKFASKGIFAPIHQAIAGNPVVDWLFMLGLLGIGIALILGIGMKIASYSGAFLSLLLWSAVVPPEHNPIVDEHIVYLFVFLALSAMHAGDYLGLGVRWSQTALVRKYPWLR</sequence>
<evidence type="ECO:0000313" key="2">
    <source>
        <dbReference type="EMBL" id="OGY90736.1"/>
    </source>
</evidence>
<keyword evidence="1" id="KW-1133">Transmembrane helix</keyword>
<gene>
    <name evidence="2" type="ORF">A3B31_03685</name>
</gene>
<feature type="transmembrane region" description="Helical" evidence="1">
    <location>
        <begin position="97"/>
        <end position="114"/>
    </location>
</feature>
<feature type="transmembrane region" description="Helical" evidence="1">
    <location>
        <begin position="7"/>
        <end position="26"/>
    </location>
</feature>
<dbReference type="Proteomes" id="UP000177349">
    <property type="component" value="Unassembled WGS sequence"/>
</dbReference>
<feature type="transmembrane region" description="Helical" evidence="1">
    <location>
        <begin position="126"/>
        <end position="148"/>
    </location>
</feature>
<proteinExistence type="predicted"/>
<organism evidence="2 3">
    <name type="scientific">Candidatus Komeilibacteria bacterium RIFCSPLOWO2_01_FULL_53_11</name>
    <dbReference type="NCBI Taxonomy" id="1798552"/>
    <lineage>
        <taxon>Bacteria</taxon>
        <taxon>Candidatus Komeiliibacteriota</taxon>
    </lineage>
</organism>
<evidence type="ECO:0008006" key="4">
    <source>
        <dbReference type="Google" id="ProtNLM"/>
    </source>
</evidence>
<comment type="caution">
    <text evidence="2">The sequence shown here is derived from an EMBL/GenBank/DDBJ whole genome shotgun (WGS) entry which is preliminary data.</text>
</comment>
<keyword evidence="1" id="KW-0812">Transmembrane</keyword>
<name>A0A1G2BPJ9_9BACT</name>
<protein>
    <recommendedName>
        <fullName evidence="4">DoxX family protein</fullName>
    </recommendedName>
</protein>
<evidence type="ECO:0000256" key="1">
    <source>
        <dbReference type="SAM" id="Phobius"/>
    </source>
</evidence>
<dbReference type="AlphaFoldDB" id="A0A1G2BPJ9"/>
<evidence type="ECO:0000313" key="3">
    <source>
        <dbReference type="Proteomes" id="UP000177349"/>
    </source>
</evidence>
<reference evidence="2 3" key="1">
    <citation type="journal article" date="2016" name="Nat. Commun.">
        <title>Thousands of microbial genomes shed light on interconnected biogeochemical processes in an aquifer system.</title>
        <authorList>
            <person name="Anantharaman K."/>
            <person name="Brown C.T."/>
            <person name="Hug L.A."/>
            <person name="Sharon I."/>
            <person name="Castelle C.J."/>
            <person name="Probst A.J."/>
            <person name="Thomas B.C."/>
            <person name="Singh A."/>
            <person name="Wilkins M.J."/>
            <person name="Karaoz U."/>
            <person name="Brodie E.L."/>
            <person name="Williams K.H."/>
            <person name="Hubbard S.S."/>
            <person name="Banfield J.F."/>
        </authorList>
    </citation>
    <scope>NUCLEOTIDE SEQUENCE [LARGE SCALE GENOMIC DNA]</scope>
</reference>